<sequence>MTTASATETTAPPTEASWWRRQRSTLVIVAAIAVAVLVVVVLGVGGVRTSTPLDPDNPDPGGAQALARVLDDHGVDVTVVRGADALDASPVPSGTTVLVTSTDQLGESTIRRMLDDTREADLVLAAPGPGTTEALGLSGSSFTVTAGDPRDAGCSDPRFAGLSLEMDHALEYPSADGCFRGRHGVLVAEPRDGLTLLGASEALSNDQVLRADNAAAMLRLLGGGDRLVWYVPSIDDLVADDGVSLSTLLPRWIRPALWLGALALVALVVWRARRLGPLATEPLPVVVKAIETTHSRGRLYRRSGDRAHAAAALRSAARSRAREHLRLGPGSDDGTLVHDVARQVGRPAESVAALIAPDAPAPTTDPELIALANDLAELDREVRRT</sequence>
<keyword evidence="1" id="KW-0812">Transmembrane</keyword>
<keyword evidence="1" id="KW-1133">Transmembrane helix</keyword>
<dbReference type="Proteomes" id="UP001501771">
    <property type="component" value="Unassembled WGS sequence"/>
</dbReference>
<keyword evidence="1" id="KW-0472">Membrane</keyword>
<accession>A0ABP5KXK7</accession>
<dbReference type="Pfam" id="PF14258">
    <property type="entry name" value="DUF4350"/>
    <property type="match status" value="1"/>
</dbReference>
<dbReference type="EMBL" id="BAAAQR010000001">
    <property type="protein sequence ID" value="GAA2136687.1"/>
    <property type="molecule type" value="Genomic_DNA"/>
</dbReference>
<evidence type="ECO:0000259" key="2">
    <source>
        <dbReference type="Pfam" id="PF14258"/>
    </source>
</evidence>
<proteinExistence type="predicted"/>
<dbReference type="InterPro" id="IPR025646">
    <property type="entry name" value="DUF4350"/>
</dbReference>
<evidence type="ECO:0000256" key="1">
    <source>
        <dbReference type="SAM" id="Phobius"/>
    </source>
</evidence>
<comment type="caution">
    <text evidence="3">The sequence shown here is derived from an EMBL/GenBank/DDBJ whole genome shotgun (WGS) entry which is preliminary data.</text>
</comment>
<evidence type="ECO:0000313" key="3">
    <source>
        <dbReference type="EMBL" id="GAA2136687.1"/>
    </source>
</evidence>
<reference evidence="4" key="1">
    <citation type="journal article" date="2019" name="Int. J. Syst. Evol. Microbiol.">
        <title>The Global Catalogue of Microorganisms (GCM) 10K type strain sequencing project: providing services to taxonomists for standard genome sequencing and annotation.</title>
        <authorList>
            <consortium name="The Broad Institute Genomics Platform"/>
            <consortium name="The Broad Institute Genome Sequencing Center for Infectious Disease"/>
            <person name="Wu L."/>
            <person name="Ma J."/>
        </authorList>
    </citation>
    <scope>NUCLEOTIDE SEQUENCE [LARGE SCALE GENOMIC DNA]</scope>
    <source>
        <strain evidence="4">JCM 16022</strain>
    </source>
</reference>
<feature type="domain" description="DUF4350" evidence="2">
    <location>
        <begin position="55"/>
        <end position="221"/>
    </location>
</feature>
<feature type="transmembrane region" description="Helical" evidence="1">
    <location>
        <begin position="26"/>
        <end position="47"/>
    </location>
</feature>
<protein>
    <submittedName>
        <fullName evidence="3">DUF4350 domain-containing protein</fullName>
    </submittedName>
</protein>
<evidence type="ECO:0000313" key="4">
    <source>
        <dbReference type="Proteomes" id="UP001501771"/>
    </source>
</evidence>
<gene>
    <name evidence="3" type="ORF">GCM10009844_03110</name>
</gene>
<organism evidence="3 4">
    <name type="scientific">Nocardioides koreensis</name>
    <dbReference type="NCBI Taxonomy" id="433651"/>
    <lineage>
        <taxon>Bacteria</taxon>
        <taxon>Bacillati</taxon>
        <taxon>Actinomycetota</taxon>
        <taxon>Actinomycetes</taxon>
        <taxon>Propionibacteriales</taxon>
        <taxon>Nocardioidaceae</taxon>
        <taxon>Nocardioides</taxon>
    </lineage>
</organism>
<name>A0ABP5KXK7_9ACTN</name>
<dbReference type="RefSeq" id="WP_344146526.1">
    <property type="nucleotide sequence ID" value="NZ_BAAAQR010000001.1"/>
</dbReference>
<keyword evidence="4" id="KW-1185">Reference proteome</keyword>